<evidence type="ECO:0000313" key="2">
    <source>
        <dbReference type="Proteomes" id="UP000749646"/>
    </source>
</evidence>
<dbReference type="AlphaFoldDB" id="A0A9P6LSM0"/>
<protein>
    <submittedName>
        <fullName evidence="1">Uncharacterized protein</fullName>
    </submittedName>
</protein>
<feature type="non-terminal residue" evidence="1">
    <location>
        <position position="290"/>
    </location>
</feature>
<dbReference type="Proteomes" id="UP000749646">
    <property type="component" value="Unassembled WGS sequence"/>
</dbReference>
<name>A0A9P6LSM0_9FUNG</name>
<keyword evidence="2" id="KW-1185">Reference proteome</keyword>
<evidence type="ECO:0000313" key="1">
    <source>
        <dbReference type="EMBL" id="KAF9929373.1"/>
    </source>
</evidence>
<proteinExistence type="predicted"/>
<sequence length="290" mass="32267">MTSQHFVQSSDTLPQAFMVVPHHSYLRVHKAVRIIALCQTPLIQVPSITDGGGDSLHVTDHRGYIIKYPRNREHRCRNGIKQVITLVKNIARLAVTAAVVAGGDLGHSGDVAVSALSSLHQTVENRARLYAVGINPKDFFSVQFVVDDHQKRPMEDLLRDAANVNRQPNITGNLKGIVLENGRTFWVCDRSLAERESEMDVTLCNPDLVDILTETFTKSTKTTKTTKIIIHLDPSYFEAPERATGSRFDSIADRFNKLGAAFQRQKMLAHLEIHCNSTNGKVYTGLQAVL</sequence>
<gene>
    <name evidence="1" type="ORF">BGZ65_005833</name>
</gene>
<organism evidence="1 2">
    <name type="scientific">Modicella reniformis</name>
    <dbReference type="NCBI Taxonomy" id="1440133"/>
    <lineage>
        <taxon>Eukaryota</taxon>
        <taxon>Fungi</taxon>
        <taxon>Fungi incertae sedis</taxon>
        <taxon>Mucoromycota</taxon>
        <taxon>Mortierellomycotina</taxon>
        <taxon>Mortierellomycetes</taxon>
        <taxon>Mortierellales</taxon>
        <taxon>Mortierellaceae</taxon>
        <taxon>Modicella</taxon>
    </lineage>
</organism>
<reference evidence="1" key="1">
    <citation type="journal article" date="2020" name="Fungal Divers.">
        <title>Resolving the Mortierellaceae phylogeny through synthesis of multi-gene phylogenetics and phylogenomics.</title>
        <authorList>
            <person name="Vandepol N."/>
            <person name="Liber J."/>
            <person name="Desiro A."/>
            <person name="Na H."/>
            <person name="Kennedy M."/>
            <person name="Barry K."/>
            <person name="Grigoriev I.V."/>
            <person name="Miller A.N."/>
            <person name="O'Donnell K."/>
            <person name="Stajich J.E."/>
            <person name="Bonito G."/>
        </authorList>
    </citation>
    <scope>NUCLEOTIDE SEQUENCE</scope>
    <source>
        <strain evidence="1">MES-2147</strain>
    </source>
</reference>
<dbReference type="EMBL" id="JAAAHW010010185">
    <property type="protein sequence ID" value="KAF9929373.1"/>
    <property type="molecule type" value="Genomic_DNA"/>
</dbReference>
<accession>A0A9P6LSM0</accession>
<comment type="caution">
    <text evidence="1">The sequence shown here is derived from an EMBL/GenBank/DDBJ whole genome shotgun (WGS) entry which is preliminary data.</text>
</comment>